<organism evidence="2 3">
    <name type="scientific">Glossina pallidipes</name>
    <name type="common">Tsetse fly</name>
    <dbReference type="NCBI Taxonomy" id="7398"/>
    <lineage>
        <taxon>Eukaryota</taxon>
        <taxon>Metazoa</taxon>
        <taxon>Ecdysozoa</taxon>
        <taxon>Arthropoda</taxon>
        <taxon>Hexapoda</taxon>
        <taxon>Insecta</taxon>
        <taxon>Pterygota</taxon>
        <taxon>Neoptera</taxon>
        <taxon>Endopterygota</taxon>
        <taxon>Diptera</taxon>
        <taxon>Brachycera</taxon>
        <taxon>Muscomorpha</taxon>
        <taxon>Hippoboscoidea</taxon>
        <taxon>Glossinidae</taxon>
        <taxon>Glossina</taxon>
    </lineage>
</organism>
<dbReference type="STRING" id="7398.A0A1A9Z2H2"/>
<accession>A0A1A9Z2H2</accession>
<dbReference type="VEuPathDB" id="VectorBase:GPAI001720"/>
<dbReference type="AlphaFoldDB" id="A0A1A9Z2H2"/>
<feature type="region of interest" description="Disordered" evidence="1">
    <location>
        <begin position="186"/>
        <end position="208"/>
    </location>
</feature>
<dbReference type="Proteomes" id="UP000092445">
    <property type="component" value="Unassembled WGS sequence"/>
</dbReference>
<evidence type="ECO:0000256" key="1">
    <source>
        <dbReference type="SAM" id="MobiDB-lite"/>
    </source>
</evidence>
<feature type="region of interest" description="Disordered" evidence="1">
    <location>
        <begin position="74"/>
        <end position="101"/>
    </location>
</feature>
<keyword evidence="3" id="KW-1185">Reference proteome</keyword>
<protein>
    <submittedName>
        <fullName evidence="2">Uncharacterized protein</fullName>
    </submittedName>
</protein>
<feature type="compositionally biased region" description="Low complexity" evidence="1">
    <location>
        <begin position="116"/>
        <end position="127"/>
    </location>
</feature>
<evidence type="ECO:0000313" key="3">
    <source>
        <dbReference type="Proteomes" id="UP000092445"/>
    </source>
</evidence>
<name>A0A1A9Z2H2_GLOPL</name>
<proteinExistence type="predicted"/>
<reference evidence="2" key="2">
    <citation type="submission" date="2020-05" db="UniProtKB">
        <authorList>
            <consortium name="EnsemblMetazoa"/>
        </authorList>
    </citation>
    <scope>IDENTIFICATION</scope>
    <source>
        <strain evidence="2">IAEA</strain>
    </source>
</reference>
<sequence>MRCLSLGTPPVVSQGARTSRSSVLNAITAATTPTTTMQQNETSILENLSNSNGKDSVNDNNNQTAQNFTKMHPAFQQQQQQTQKSGTTETKTNKNNIEGEGDKIYTKLKLYKEHQQLQQQHQQLQRQHQQHHSQTTEGLHGQMSTDHRLIAAHLEQNSDDGSDSSDSEEIDLNYGSCLDFSNAGRQTQQPVVNTSNQQKSLAIATNGN</sequence>
<feature type="compositionally biased region" description="Low complexity" evidence="1">
    <location>
        <begin position="76"/>
        <end position="98"/>
    </location>
</feature>
<evidence type="ECO:0000313" key="2">
    <source>
        <dbReference type="EnsemblMetazoa" id="GPAI001720-PA"/>
    </source>
</evidence>
<feature type="region of interest" description="Disordered" evidence="1">
    <location>
        <begin position="1"/>
        <end position="20"/>
    </location>
</feature>
<feature type="region of interest" description="Disordered" evidence="1">
    <location>
        <begin position="114"/>
        <end position="142"/>
    </location>
</feature>
<dbReference type="EnsemblMetazoa" id="GPAI001720-RA">
    <property type="protein sequence ID" value="GPAI001720-PA"/>
    <property type="gene ID" value="GPAI001720"/>
</dbReference>
<reference evidence="3" key="1">
    <citation type="submission" date="2014-03" db="EMBL/GenBank/DDBJ databases">
        <authorList>
            <person name="Aksoy S."/>
            <person name="Warren W."/>
            <person name="Wilson R.K."/>
        </authorList>
    </citation>
    <scope>NUCLEOTIDE SEQUENCE [LARGE SCALE GENOMIC DNA]</scope>
    <source>
        <strain evidence="3">IAEA</strain>
    </source>
</reference>